<dbReference type="InterPro" id="IPR035959">
    <property type="entry name" value="RutC-like_sf"/>
</dbReference>
<evidence type="ECO:0000256" key="1">
    <source>
        <dbReference type="ARBA" id="ARBA00010552"/>
    </source>
</evidence>
<comment type="similarity">
    <text evidence="1">Belongs to the RutC family.</text>
</comment>
<accession>A0A512NPK1</accession>
<dbReference type="OrthoDB" id="9809792at2"/>
<protein>
    <recommendedName>
        <fullName evidence="4">RidA family protein</fullName>
    </recommendedName>
</protein>
<dbReference type="GO" id="GO:0005829">
    <property type="term" value="C:cytosol"/>
    <property type="evidence" value="ECO:0007669"/>
    <property type="project" value="TreeGrafter"/>
</dbReference>
<proteinExistence type="inferred from homology"/>
<dbReference type="RefSeq" id="WP_147156201.1">
    <property type="nucleotide sequence ID" value="NZ_BKAJ01000187.1"/>
</dbReference>
<evidence type="ECO:0000313" key="3">
    <source>
        <dbReference type="Proteomes" id="UP000321058"/>
    </source>
</evidence>
<dbReference type="PANTHER" id="PTHR11803">
    <property type="entry name" value="2-IMINOBUTANOATE/2-IMINOPROPANOATE DEAMINASE RIDA"/>
    <property type="match status" value="1"/>
</dbReference>
<organism evidence="2 3">
    <name type="scientific">Reyranella soli</name>
    <dbReference type="NCBI Taxonomy" id="1230389"/>
    <lineage>
        <taxon>Bacteria</taxon>
        <taxon>Pseudomonadati</taxon>
        <taxon>Pseudomonadota</taxon>
        <taxon>Alphaproteobacteria</taxon>
        <taxon>Hyphomicrobiales</taxon>
        <taxon>Reyranellaceae</taxon>
        <taxon>Reyranella</taxon>
    </lineage>
</organism>
<dbReference type="EMBL" id="BKAJ01000187">
    <property type="protein sequence ID" value="GEP60873.1"/>
    <property type="molecule type" value="Genomic_DNA"/>
</dbReference>
<dbReference type="Proteomes" id="UP000321058">
    <property type="component" value="Unassembled WGS sequence"/>
</dbReference>
<dbReference type="CDD" id="cd00448">
    <property type="entry name" value="YjgF_YER057c_UK114_family"/>
    <property type="match status" value="1"/>
</dbReference>
<dbReference type="InterPro" id="IPR006175">
    <property type="entry name" value="YjgF/YER057c/UK114"/>
</dbReference>
<sequence length="84" mass="9154">MTVKFSDPKTMPHRVGYSQVAEVTKGKIVLIAGQVPHDTDDKLVGEGDFAAQVEQVFKNVDAAVRAAGGTMKDVVKINNTQWLR</sequence>
<keyword evidence="3" id="KW-1185">Reference proteome</keyword>
<evidence type="ECO:0000313" key="2">
    <source>
        <dbReference type="EMBL" id="GEP60873.1"/>
    </source>
</evidence>
<gene>
    <name evidence="2" type="ORF">RSO01_80390</name>
</gene>
<dbReference type="Pfam" id="PF01042">
    <property type="entry name" value="Ribonuc_L-PSP"/>
    <property type="match status" value="1"/>
</dbReference>
<name>A0A512NPK1_9HYPH</name>
<reference evidence="2 3" key="1">
    <citation type="submission" date="2019-07" db="EMBL/GenBank/DDBJ databases">
        <title>Whole genome shotgun sequence of Reyranella soli NBRC 108950.</title>
        <authorList>
            <person name="Hosoyama A."/>
            <person name="Uohara A."/>
            <person name="Ohji S."/>
            <person name="Ichikawa N."/>
        </authorList>
    </citation>
    <scope>NUCLEOTIDE SEQUENCE [LARGE SCALE GENOMIC DNA]</scope>
    <source>
        <strain evidence="2 3">NBRC 108950</strain>
    </source>
</reference>
<dbReference type="GO" id="GO:0019239">
    <property type="term" value="F:deaminase activity"/>
    <property type="evidence" value="ECO:0007669"/>
    <property type="project" value="TreeGrafter"/>
</dbReference>
<evidence type="ECO:0008006" key="4">
    <source>
        <dbReference type="Google" id="ProtNLM"/>
    </source>
</evidence>
<dbReference type="SUPFAM" id="SSF55298">
    <property type="entry name" value="YjgF-like"/>
    <property type="match status" value="1"/>
</dbReference>
<dbReference type="PANTHER" id="PTHR11803:SF58">
    <property type="entry name" value="PROTEIN HMF1-RELATED"/>
    <property type="match status" value="1"/>
</dbReference>
<dbReference type="AlphaFoldDB" id="A0A512NPK1"/>
<dbReference type="Gene3D" id="3.30.1330.40">
    <property type="entry name" value="RutC-like"/>
    <property type="match status" value="1"/>
</dbReference>
<comment type="caution">
    <text evidence="2">The sequence shown here is derived from an EMBL/GenBank/DDBJ whole genome shotgun (WGS) entry which is preliminary data.</text>
</comment>